<sequence length="597" mass="65183">MLLVPVLNVADTTLGYAFLKGVTGASMPTAAGDTPDAPPHFIAGRFSFDARRRDFLMVVNSMSPHVTGLMSIRMRDDHRARDRCFFAIPKADYGPGNLPGRALSVQCQVDYLVDGDDSDIPATPPYEYDPNAEYGDQDRPPAEDEICSGMTWDNHETPNHIADPPDVERDFAHQADYDDDDDPTSDVLLDQVVPGMPNISADLFLPQHQAEPLPESWADGLDAMGAVISPFEDPNGVIPELLNDFVVKGGAFPDDDDVNPIFSDDEDILSGINSIMPESPDPAHEYRKQNPTTGHKRRPDVLDQLALSSPVNSSSTTSNGTDFSFHTALPASELSWILSSAGSTPDGVGVPRVPGANDTSSGSFNMNSLVDSLATIEKSLKGSFYGPKVRKDVLHPLTGELVSRCTGKVRASIDNVDASSLFHLRKIAAQTYYSSVLSVAPDARLLPLSLASRPFISAPTTSTNLRQPTDEPRRKQGRTEPQHRPAPAPLAPRPVVTISLPPGLPHPEVLQLPEPIASTTIPPAPTDEKSAREAKLEAKRIKNRLSAARSNQKRRAQLEAQKQELAELRERVQELKWRETKVSEENEILKRQILSET</sequence>
<protein>
    <recommendedName>
        <fullName evidence="5">BZIP domain-containing protein</fullName>
    </recommendedName>
</protein>
<reference evidence="4" key="1">
    <citation type="journal article" date="2013" name="Proc. Natl. Acad. Sci. U.S.A.">
        <title>Genome structure and metabolic features in the red seaweed Chondrus crispus shed light on evolution of the Archaeplastida.</title>
        <authorList>
            <person name="Collen J."/>
            <person name="Porcel B."/>
            <person name="Carre W."/>
            <person name="Ball S.G."/>
            <person name="Chaparro C."/>
            <person name="Tonon T."/>
            <person name="Barbeyron T."/>
            <person name="Michel G."/>
            <person name="Noel B."/>
            <person name="Valentin K."/>
            <person name="Elias M."/>
            <person name="Artiguenave F."/>
            <person name="Arun A."/>
            <person name="Aury J.M."/>
            <person name="Barbosa-Neto J.F."/>
            <person name="Bothwell J.H."/>
            <person name="Bouget F.Y."/>
            <person name="Brillet L."/>
            <person name="Cabello-Hurtado F."/>
            <person name="Capella-Gutierrez S."/>
            <person name="Charrier B."/>
            <person name="Cladiere L."/>
            <person name="Cock J.M."/>
            <person name="Coelho S.M."/>
            <person name="Colleoni C."/>
            <person name="Czjzek M."/>
            <person name="Da Silva C."/>
            <person name="Delage L."/>
            <person name="Denoeud F."/>
            <person name="Deschamps P."/>
            <person name="Dittami S.M."/>
            <person name="Gabaldon T."/>
            <person name="Gachon C.M."/>
            <person name="Groisillier A."/>
            <person name="Herve C."/>
            <person name="Jabbari K."/>
            <person name="Katinka M."/>
            <person name="Kloareg B."/>
            <person name="Kowalczyk N."/>
            <person name="Labadie K."/>
            <person name="Leblanc C."/>
            <person name="Lopez P.J."/>
            <person name="McLachlan D.H."/>
            <person name="Meslet-Cladiere L."/>
            <person name="Moustafa A."/>
            <person name="Nehr Z."/>
            <person name="Nyvall Collen P."/>
            <person name="Panaud O."/>
            <person name="Partensky F."/>
            <person name="Poulain J."/>
            <person name="Rensing S.A."/>
            <person name="Rousvoal S."/>
            <person name="Samson G."/>
            <person name="Symeonidi A."/>
            <person name="Weissenbach J."/>
            <person name="Zambounis A."/>
            <person name="Wincker P."/>
            <person name="Boyen C."/>
        </authorList>
    </citation>
    <scope>NUCLEOTIDE SEQUENCE [LARGE SCALE GENOMIC DNA]</scope>
    <source>
        <strain evidence="4">cv. Stackhouse</strain>
    </source>
</reference>
<gene>
    <name evidence="3" type="ORF">CHC_T00002747001</name>
</gene>
<dbReference type="CDD" id="cd14686">
    <property type="entry name" value="bZIP"/>
    <property type="match status" value="1"/>
</dbReference>
<feature type="compositionally biased region" description="Basic and acidic residues" evidence="2">
    <location>
        <begin position="468"/>
        <end position="483"/>
    </location>
</feature>
<feature type="region of interest" description="Disordered" evidence="2">
    <location>
        <begin position="458"/>
        <end position="494"/>
    </location>
</feature>
<dbReference type="EMBL" id="HG001685">
    <property type="protein sequence ID" value="CDF34312.1"/>
    <property type="molecule type" value="Genomic_DNA"/>
</dbReference>
<dbReference type="OrthoDB" id="4708at2759"/>
<keyword evidence="4" id="KW-1185">Reference proteome</keyword>
<name>R7Q702_CHOCR</name>
<evidence type="ECO:0000313" key="3">
    <source>
        <dbReference type="EMBL" id="CDF34312.1"/>
    </source>
</evidence>
<accession>R7Q702</accession>
<feature type="compositionally biased region" description="Polar residues" evidence="2">
    <location>
        <begin position="458"/>
        <end position="467"/>
    </location>
</feature>
<dbReference type="Gramene" id="CDF34312">
    <property type="protein sequence ID" value="CDF34312"/>
    <property type="gene ID" value="CHC_T00002747001"/>
</dbReference>
<dbReference type="KEGG" id="ccp:CHC_T00002747001"/>
<feature type="coiled-coil region" evidence="1">
    <location>
        <begin position="531"/>
        <end position="585"/>
    </location>
</feature>
<organism evidence="3 4">
    <name type="scientific">Chondrus crispus</name>
    <name type="common">Carrageen Irish moss</name>
    <name type="synonym">Polymorpha crispa</name>
    <dbReference type="NCBI Taxonomy" id="2769"/>
    <lineage>
        <taxon>Eukaryota</taxon>
        <taxon>Rhodophyta</taxon>
        <taxon>Florideophyceae</taxon>
        <taxon>Rhodymeniophycidae</taxon>
        <taxon>Gigartinales</taxon>
        <taxon>Gigartinaceae</taxon>
        <taxon>Chondrus</taxon>
    </lineage>
</organism>
<evidence type="ECO:0008006" key="5">
    <source>
        <dbReference type="Google" id="ProtNLM"/>
    </source>
</evidence>
<dbReference type="GeneID" id="17321845"/>
<feature type="region of interest" description="Disordered" evidence="2">
    <location>
        <begin position="115"/>
        <end position="166"/>
    </location>
</feature>
<keyword evidence="1" id="KW-0175">Coiled coil</keyword>
<evidence type="ECO:0000256" key="1">
    <source>
        <dbReference type="SAM" id="Coils"/>
    </source>
</evidence>
<evidence type="ECO:0000313" key="4">
    <source>
        <dbReference type="Proteomes" id="UP000012073"/>
    </source>
</evidence>
<dbReference type="AlphaFoldDB" id="R7Q702"/>
<dbReference type="RefSeq" id="XP_005714131.1">
    <property type="nucleotide sequence ID" value="XM_005714074.1"/>
</dbReference>
<feature type="region of interest" description="Disordered" evidence="2">
    <location>
        <begin position="274"/>
        <end position="298"/>
    </location>
</feature>
<evidence type="ECO:0000256" key="2">
    <source>
        <dbReference type="SAM" id="MobiDB-lite"/>
    </source>
</evidence>
<dbReference type="Proteomes" id="UP000012073">
    <property type="component" value="Unassembled WGS sequence"/>
</dbReference>
<proteinExistence type="predicted"/>